<reference evidence="5" key="1">
    <citation type="journal article" date="2020" name="Nature">
        <title>Giant virus diversity and host interactions through global metagenomics.</title>
        <authorList>
            <person name="Schulz F."/>
            <person name="Roux S."/>
            <person name="Paez-Espino D."/>
            <person name="Jungbluth S."/>
            <person name="Walsh D.A."/>
            <person name="Denef V.J."/>
            <person name="McMahon K.D."/>
            <person name="Konstantinidis K.T."/>
            <person name="Eloe-Fadrosh E.A."/>
            <person name="Kyrpides N.C."/>
            <person name="Woyke T."/>
        </authorList>
    </citation>
    <scope>NUCLEOTIDE SEQUENCE</scope>
    <source>
        <strain evidence="5">GVMAG-M-3300023184-86</strain>
    </source>
</reference>
<protein>
    <recommendedName>
        <fullName evidence="4">SET domain-containing protein</fullName>
    </recommendedName>
</protein>
<dbReference type="GO" id="GO:0003682">
    <property type="term" value="F:chromatin binding"/>
    <property type="evidence" value="ECO:0007669"/>
    <property type="project" value="TreeGrafter"/>
</dbReference>
<dbReference type="GO" id="GO:0046976">
    <property type="term" value="F:histone H3K27 methyltransferase activity"/>
    <property type="evidence" value="ECO:0007669"/>
    <property type="project" value="TreeGrafter"/>
</dbReference>
<dbReference type="SUPFAM" id="SSF82199">
    <property type="entry name" value="SET domain"/>
    <property type="match status" value="1"/>
</dbReference>
<dbReference type="InterPro" id="IPR001214">
    <property type="entry name" value="SET_dom"/>
</dbReference>
<dbReference type="InterPro" id="IPR045318">
    <property type="entry name" value="EZH1/2-like"/>
</dbReference>
<feature type="transmembrane region" description="Helical" evidence="3">
    <location>
        <begin position="6"/>
        <end position="25"/>
    </location>
</feature>
<evidence type="ECO:0000256" key="1">
    <source>
        <dbReference type="ARBA" id="ARBA00023015"/>
    </source>
</evidence>
<proteinExistence type="predicted"/>
<keyword evidence="3" id="KW-0472">Membrane</keyword>
<feature type="domain" description="SET" evidence="4">
    <location>
        <begin position="53"/>
        <end position="169"/>
    </location>
</feature>
<dbReference type="EMBL" id="MN740170">
    <property type="protein sequence ID" value="QHT91854.1"/>
    <property type="molecule type" value="Genomic_DNA"/>
</dbReference>
<dbReference type="PANTHER" id="PTHR45747:SF4">
    <property type="entry name" value="HISTONE-LYSINE N-METHYLTRANSFERASE E(Z)"/>
    <property type="match status" value="1"/>
</dbReference>
<evidence type="ECO:0000256" key="2">
    <source>
        <dbReference type="ARBA" id="ARBA00023163"/>
    </source>
</evidence>
<organism evidence="5">
    <name type="scientific">viral metagenome</name>
    <dbReference type="NCBI Taxonomy" id="1070528"/>
    <lineage>
        <taxon>unclassified sequences</taxon>
        <taxon>metagenomes</taxon>
        <taxon>organismal metagenomes</taxon>
    </lineage>
</organism>
<dbReference type="Pfam" id="PF00856">
    <property type="entry name" value="SET"/>
    <property type="match status" value="1"/>
</dbReference>
<sequence>MTDIIYIIINSISIIILFFILYLFFIQNDTYLDTNNWLMILNKGKYEKKGSINGIEVRVLEPPHILAGQKGVFATKNFKKCDVIGEYTGIVKKDQDVNINNLYLFYLVDDLIVDGEVYSNELKYVNSHLNINNKPNLQSSVCYINKEPKVLYVCLEDINIGEELLIDYGEEYNTAHLYSS</sequence>
<dbReference type="PROSITE" id="PS50280">
    <property type="entry name" value="SET"/>
    <property type="match status" value="1"/>
</dbReference>
<evidence type="ECO:0000256" key="3">
    <source>
        <dbReference type="SAM" id="Phobius"/>
    </source>
</evidence>
<name>A0A6C0IFF3_9ZZZZ</name>
<keyword evidence="2" id="KW-0804">Transcription</keyword>
<dbReference type="Gene3D" id="2.170.270.10">
    <property type="entry name" value="SET domain"/>
    <property type="match status" value="1"/>
</dbReference>
<keyword evidence="3" id="KW-0812">Transmembrane</keyword>
<dbReference type="InterPro" id="IPR046341">
    <property type="entry name" value="SET_dom_sf"/>
</dbReference>
<evidence type="ECO:0000313" key="5">
    <source>
        <dbReference type="EMBL" id="QHT91854.1"/>
    </source>
</evidence>
<dbReference type="PANTHER" id="PTHR45747">
    <property type="entry name" value="HISTONE-LYSINE N-METHYLTRANSFERASE E(Z)"/>
    <property type="match status" value="1"/>
</dbReference>
<keyword evidence="1" id="KW-0805">Transcription regulation</keyword>
<accession>A0A6C0IFF3</accession>
<evidence type="ECO:0000259" key="4">
    <source>
        <dbReference type="PROSITE" id="PS50280"/>
    </source>
</evidence>
<dbReference type="GO" id="GO:0031507">
    <property type="term" value="P:heterochromatin formation"/>
    <property type="evidence" value="ECO:0007669"/>
    <property type="project" value="TreeGrafter"/>
</dbReference>
<dbReference type="SMART" id="SM00317">
    <property type="entry name" value="SET"/>
    <property type="match status" value="1"/>
</dbReference>
<dbReference type="AlphaFoldDB" id="A0A6C0IFF3"/>
<keyword evidence="3" id="KW-1133">Transmembrane helix</keyword>
<dbReference type="GO" id="GO:0005634">
    <property type="term" value="C:nucleus"/>
    <property type="evidence" value="ECO:0007669"/>
    <property type="project" value="TreeGrafter"/>
</dbReference>